<keyword evidence="1" id="KW-0863">Zinc-finger</keyword>
<evidence type="ECO:0000259" key="2">
    <source>
        <dbReference type="PROSITE" id="PS50966"/>
    </source>
</evidence>
<dbReference type="GO" id="GO:0008270">
    <property type="term" value="F:zinc ion binding"/>
    <property type="evidence" value="ECO:0007669"/>
    <property type="project" value="UniProtKB-KW"/>
</dbReference>
<organism evidence="3 4">
    <name type="scientific">Pelagimonas phthalicica</name>
    <dbReference type="NCBI Taxonomy" id="1037362"/>
    <lineage>
        <taxon>Bacteria</taxon>
        <taxon>Pseudomonadati</taxon>
        <taxon>Pseudomonadota</taxon>
        <taxon>Alphaproteobacteria</taxon>
        <taxon>Rhodobacterales</taxon>
        <taxon>Roseobacteraceae</taxon>
        <taxon>Pelagimonas</taxon>
    </lineage>
</organism>
<protein>
    <recommendedName>
        <fullName evidence="2">SWIM-type domain-containing protein</fullName>
    </recommendedName>
</protein>
<evidence type="ECO:0000313" key="4">
    <source>
        <dbReference type="Proteomes" id="UP000225972"/>
    </source>
</evidence>
<keyword evidence="4" id="KW-1185">Reference proteome</keyword>
<keyword evidence="1" id="KW-0479">Metal-binding</keyword>
<dbReference type="Proteomes" id="UP000225972">
    <property type="component" value="Unassembled WGS sequence"/>
</dbReference>
<evidence type="ECO:0000256" key="1">
    <source>
        <dbReference type="PROSITE-ProRule" id="PRU00325"/>
    </source>
</evidence>
<dbReference type="OrthoDB" id="242553at2"/>
<dbReference type="InterPro" id="IPR007527">
    <property type="entry name" value="Znf_SWIM"/>
</dbReference>
<dbReference type="EMBL" id="FXXP01000001">
    <property type="protein sequence ID" value="SMX27345.1"/>
    <property type="molecule type" value="Genomic_DNA"/>
</dbReference>
<sequence>MSLSALVASFDDEALVALANKGLLRRAKKSESAARVHDFNDKSATVEVDGFQVDIPATGPQSATCTCPAPGMCSHILTAMLALRGANPEASQPQNAAALKEATPEPPTDTGAIAGLVAMDTQLLEKFAGADFAPASTLAATAEIEDRVEAALVRFASPESSVTFVANQPLSAALFKGPSTRKRLVVAAAALAIRDREGVVRSQATPTATPTPASLATDTLPDIAQTLEAAITQVFLGSAALTQERLLDLAISAKVQSAPRLTGHLHSLSTQAGWAEAGDIRFDGGQFLAALAQAYALVKALGQSPDDPDLLGIARRNYAPSPAVSLWGLGANAWATPSGARGLTFYLLNPETGAWHSATSARAAGMDATFTPARAYDSPIWGAGSFSTLSGTALSLDAPHMDKSGQLSISAKTVAQVNGPLQARAFWDSPLVLDDWAALVATMQERMGHGLRRGAVPLPNLIKPSAIDPPQFDDISQRYLWQAHDAAGRALTLSAHPKDLDHLQSLPSHFPGAALLILSFMSEDALHHKAVTLFVPKGDALSTTNLDFHPAPEGNLLARAKGGLRKGLRKWQGLDQSNPHLSFAAQTLTALAEQCRHAQPEALARLANQAEARQLLLLADRLRLLQDHPSPANVLAAAYLCRELTAIEALNALD</sequence>
<proteinExistence type="predicted"/>
<accession>A0A238JAB4</accession>
<gene>
    <name evidence="3" type="ORF">TRP8649_01449</name>
</gene>
<reference evidence="4" key="1">
    <citation type="submission" date="2017-05" db="EMBL/GenBank/DDBJ databases">
        <authorList>
            <person name="Rodrigo-Torres L."/>
            <person name="Arahal R. D."/>
            <person name="Lucena T."/>
        </authorList>
    </citation>
    <scope>NUCLEOTIDE SEQUENCE [LARGE SCALE GENOMIC DNA]</scope>
    <source>
        <strain evidence="4">CECT 8649</strain>
    </source>
</reference>
<dbReference type="PROSITE" id="PS50966">
    <property type="entry name" value="ZF_SWIM"/>
    <property type="match status" value="1"/>
</dbReference>
<evidence type="ECO:0000313" key="3">
    <source>
        <dbReference type="EMBL" id="SMX27345.1"/>
    </source>
</evidence>
<feature type="domain" description="SWIM-type" evidence="2">
    <location>
        <begin position="51"/>
        <end position="84"/>
    </location>
</feature>
<name>A0A238JAB4_9RHOB</name>
<keyword evidence="1" id="KW-0862">Zinc</keyword>
<dbReference type="RefSeq" id="WP_099243501.1">
    <property type="nucleotide sequence ID" value="NZ_FXXP01000001.1"/>
</dbReference>
<dbReference type="AlphaFoldDB" id="A0A238JAB4"/>